<proteinExistence type="predicted"/>
<protein>
    <recommendedName>
        <fullName evidence="1">DUF4806 domain-containing protein</fullName>
    </recommendedName>
</protein>
<dbReference type="PANTHER" id="PTHR34153">
    <property type="entry name" value="SI:CH211-262H13.3-RELATED-RELATED"/>
    <property type="match status" value="1"/>
</dbReference>
<comment type="caution">
    <text evidence="2">The sequence shown here is derived from an EMBL/GenBank/DDBJ whole genome shotgun (WGS) entry which is preliminary data.</text>
</comment>
<organism evidence="2 3">
    <name type="scientific">Allacma fusca</name>
    <dbReference type="NCBI Taxonomy" id="39272"/>
    <lineage>
        <taxon>Eukaryota</taxon>
        <taxon>Metazoa</taxon>
        <taxon>Ecdysozoa</taxon>
        <taxon>Arthropoda</taxon>
        <taxon>Hexapoda</taxon>
        <taxon>Collembola</taxon>
        <taxon>Symphypleona</taxon>
        <taxon>Sminthuridae</taxon>
        <taxon>Allacma</taxon>
    </lineage>
</organism>
<evidence type="ECO:0000313" key="2">
    <source>
        <dbReference type="EMBL" id="CAG7831288.1"/>
    </source>
</evidence>
<sequence>MDPEPTWKQWKIRILDTFESYKEARKGLQKSVFTSDLGATDHESIDKNSEILRGDDNIVKRMRLMGSSETTLAVMQTVNRESQSCEDVPANISLAETSPALPNAVQYLKHLDRKVESIGARVKQIALQMEAALEKLNSLQESDDNSDDLDLPLPLRTSEDVEEFETKIKDSPSVKKQFSDLVRRMGGSSLMNVTRRVVLLVFSRELVVQYSWAGRTKKSFKSLLLSEIIIEKISRRCNTERNQVELAIADVLKSTKPSKNVGAAQSDA</sequence>
<dbReference type="AlphaFoldDB" id="A0A8J2L9R7"/>
<dbReference type="InterPro" id="IPR032071">
    <property type="entry name" value="DUF4806"/>
</dbReference>
<reference evidence="2" key="1">
    <citation type="submission" date="2021-06" db="EMBL/GenBank/DDBJ databases">
        <authorList>
            <person name="Hodson N. C."/>
            <person name="Mongue J. A."/>
            <person name="Jaron S. K."/>
        </authorList>
    </citation>
    <scope>NUCLEOTIDE SEQUENCE</scope>
</reference>
<gene>
    <name evidence="2" type="ORF">AFUS01_LOCUS41040</name>
</gene>
<dbReference type="OrthoDB" id="6592468at2759"/>
<accession>A0A8J2L9R7</accession>
<feature type="domain" description="DUF4806" evidence="1">
    <location>
        <begin position="153"/>
        <end position="222"/>
    </location>
</feature>
<name>A0A8J2L9R7_9HEXA</name>
<keyword evidence="3" id="KW-1185">Reference proteome</keyword>
<dbReference type="EMBL" id="CAJVCH010559791">
    <property type="protein sequence ID" value="CAG7831288.1"/>
    <property type="molecule type" value="Genomic_DNA"/>
</dbReference>
<evidence type="ECO:0000259" key="1">
    <source>
        <dbReference type="Pfam" id="PF16064"/>
    </source>
</evidence>
<evidence type="ECO:0000313" key="3">
    <source>
        <dbReference type="Proteomes" id="UP000708208"/>
    </source>
</evidence>
<dbReference type="Pfam" id="PF16064">
    <property type="entry name" value="DUF4806"/>
    <property type="match status" value="1"/>
</dbReference>
<dbReference type="PANTHER" id="PTHR34153:SF2">
    <property type="entry name" value="SI:CH211-262H13.3-RELATED"/>
    <property type="match status" value="1"/>
</dbReference>
<dbReference type="Proteomes" id="UP000708208">
    <property type="component" value="Unassembled WGS sequence"/>
</dbReference>